<keyword evidence="1" id="KW-0812">Transmembrane</keyword>
<dbReference type="InterPro" id="IPR036259">
    <property type="entry name" value="MFS_trans_sf"/>
</dbReference>
<feature type="transmembrane region" description="Helical" evidence="1">
    <location>
        <begin position="290"/>
        <end position="307"/>
    </location>
</feature>
<dbReference type="Gene3D" id="1.20.1250.20">
    <property type="entry name" value="MFS general substrate transporter like domains"/>
    <property type="match status" value="1"/>
</dbReference>
<feature type="transmembrane region" description="Helical" evidence="1">
    <location>
        <begin position="7"/>
        <end position="30"/>
    </location>
</feature>
<dbReference type="Proteomes" id="UP000242972">
    <property type="component" value="Unassembled WGS sequence"/>
</dbReference>
<reference evidence="2 3" key="1">
    <citation type="journal article" date="2014" name="BMC Genomics">
        <title>Comparison of environmental and isolate Sulfobacillus genomes reveals diverse carbon, sulfur, nitrogen, and hydrogen metabolisms.</title>
        <authorList>
            <person name="Justice N.B."/>
            <person name="Norman A."/>
            <person name="Brown C.T."/>
            <person name="Singh A."/>
            <person name="Thomas B.C."/>
            <person name="Banfield J.F."/>
        </authorList>
    </citation>
    <scope>NUCLEOTIDE SEQUENCE [LARGE SCALE GENOMIC DNA]</scope>
    <source>
        <strain evidence="2">AMDSBA4</strain>
    </source>
</reference>
<sequence length="393" mass="44066">MKPVTRLFLISTLWTLSSYMASNFIGAWFWDIGTGLVPIIVFYSILFIVMVISFGMASVIRGRIRSLTLMTLGILFNIGYLGLLLALKTEARQYYAMLAVIEGLSSSFYWLALFVLASTWVENRQADWYNGWTGTLEAVLGLIIPPLSGWIIASLPGISGYRTVFALAFLSLVGCLLLVSFGNRPQALPAPRHHREPLPAIPGWRRLLWSFWALGMRDGIYFFVPGLVLYIVTHSTVLLGFFVAMQAAIEGVIFWLLARWSSKISRRTSLRMATLISILAFFILRRPLNAATLFSLGAMIALAYPSYKVALESSALTAINRYSAHEGDRIQLTGVKEVWINSGRLLSLLILLAVIGLIPHFQIDNFRWILGFWAILPVMILITYQYVDHEVGS</sequence>
<feature type="transmembrane region" description="Helical" evidence="1">
    <location>
        <begin position="67"/>
        <end position="87"/>
    </location>
</feature>
<evidence type="ECO:0008006" key="4">
    <source>
        <dbReference type="Google" id="ProtNLM"/>
    </source>
</evidence>
<name>A0A2T2XFV4_9FIRM</name>
<comment type="caution">
    <text evidence="2">The sequence shown here is derived from an EMBL/GenBank/DDBJ whole genome shotgun (WGS) entry which is preliminary data.</text>
</comment>
<evidence type="ECO:0000256" key="1">
    <source>
        <dbReference type="SAM" id="Phobius"/>
    </source>
</evidence>
<feature type="transmembrane region" description="Helical" evidence="1">
    <location>
        <begin position="368"/>
        <end position="387"/>
    </location>
</feature>
<evidence type="ECO:0000313" key="3">
    <source>
        <dbReference type="Proteomes" id="UP000242972"/>
    </source>
</evidence>
<feature type="transmembrane region" description="Helical" evidence="1">
    <location>
        <begin position="345"/>
        <end position="362"/>
    </location>
</feature>
<protein>
    <recommendedName>
        <fullName evidence="4">MFS transporter</fullName>
    </recommendedName>
</protein>
<keyword evidence="1" id="KW-0472">Membrane</keyword>
<feature type="transmembrane region" description="Helical" evidence="1">
    <location>
        <begin position="164"/>
        <end position="182"/>
    </location>
</feature>
<organism evidence="2 3">
    <name type="scientific">Sulfobacillus benefaciens</name>
    <dbReference type="NCBI Taxonomy" id="453960"/>
    <lineage>
        <taxon>Bacteria</taxon>
        <taxon>Bacillati</taxon>
        <taxon>Bacillota</taxon>
        <taxon>Clostridia</taxon>
        <taxon>Eubacteriales</taxon>
        <taxon>Clostridiales Family XVII. Incertae Sedis</taxon>
        <taxon>Sulfobacillus</taxon>
    </lineage>
</organism>
<proteinExistence type="predicted"/>
<dbReference type="SUPFAM" id="SSF103473">
    <property type="entry name" value="MFS general substrate transporter"/>
    <property type="match status" value="1"/>
</dbReference>
<accession>A0A2T2XFV4</accession>
<gene>
    <name evidence="2" type="ORF">C7B46_10020</name>
</gene>
<feature type="transmembrane region" description="Helical" evidence="1">
    <location>
        <begin position="207"/>
        <end position="231"/>
    </location>
</feature>
<keyword evidence="1" id="KW-1133">Transmembrane helix</keyword>
<dbReference type="AlphaFoldDB" id="A0A2T2XFV4"/>
<feature type="transmembrane region" description="Helical" evidence="1">
    <location>
        <begin position="36"/>
        <end position="60"/>
    </location>
</feature>
<feature type="transmembrane region" description="Helical" evidence="1">
    <location>
        <begin position="93"/>
        <end position="117"/>
    </location>
</feature>
<evidence type="ECO:0000313" key="2">
    <source>
        <dbReference type="EMBL" id="PSR33385.1"/>
    </source>
</evidence>
<feature type="transmembrane region" description="Helical" evidence="1">
    <location>
        <begin position="138"/>
        <end position="158"/>
    </location>
</feature>
<feature type="transmembrane region" description="Helical" evidence="1">
    <location>
        <begin position="237"/>
        <end position="257"/>
    </location>
</feature>
<dbReference type="EMBL" id="PXYW01000021">
    <property type="protein sequence ID" value="PSR33385.1"/>
    <property type="molecule type" value="Genomic_DNA"/>
</dbReference>